<keyword evidence="12 14" id="KW-0902">Two-component regulatory system</keyword>
<evidence type="ECO:0000256" key="12">
    <source>
        <dbReference type="ARBA" id="ARBA00023012"/>
    </source>
</evidence>
<dbReference type="SMART" id="SM00387">
    <property type="entry name" value="HATPase_c"/>
    <property type="match status" value="1"/>
</dbReference>
<dbReference type="FunFam" id="3.30.565.10:FF:000006">
    <property type="entry name" value="Sensor histidine kinase WalK"/>
    <property type="match status" value="1"/>
</dbReference>
<dbReference type="STRING" id="69222.BG55_22630"/>
<dbReference type="Pfam" id="PF00672">
    <property type="entry name" value="HAMP"/>
    <property type="match status" value="1"/>
</dbReference>
<keyword evidence="8 14" id="KW-0547">Nucleotide-binding</keyword>
<dbReference type="GO" id="GO:0005524">
    <property type="term" value="F:ATP binding"/>
    <property type="evidence" value="ECO:0007669"/>
    <property type="project" value="UniProtKB-KW"/>
</dbReference>
<evidence type="ECO:0000256" key="5">
    <source>
        <dbReference type="ARBA" id="ARBA00022553"/>
    </source>
</evidence>
<dbReference type="OrthoDB" id="9809766at2"/>
<dbReference type="SUPFAM" id="SSF158472">
    <property type="entry name" value="HAMP domain-like"/>
    <property type="match status" value="1"/>
</dbReference>
<dbReference type="CDD" id="cd00082">
    <property type="entry name" value="HisKA"/>
    <property type="match status" value="1"/>
</dbReference>
<feature type="transmembrane region" description="Helical" evidence="14">
    <location>
        <begin position="12"/>
        <end position="33"/>
    </location>
</feature>
<evidence type="ECO:0000256" key="7">
    <source>
        <dbReference type="ARBA" id="ARBA00022692"/>
    </source>
</evidence>
<evidence type="ECO:0000256" key="8">
    <source>
        <dbReference type="ARBA" id="ARBA00022741"/>
    </source>
</evidence>
<dbReference type="InterPro" id="IPR003660">
    <property type="entry name" value="HAMP_dom"/>
</dbReference>
<dbReference type="PROSITE" id="PS50109">
    <property type="entry name" value="HIS_KIN"/>
    <property type="match status" value="1"/>
</dbReference>
<keyword evidence="5" id="KW-0597">Phosphoprotein</keyword>
<keyword evidence="10 14" id="KW-0067">ATP-binding</keyword>
<dbReference type="SUPFAM" id="SSF55874">
    <property type="entry name" value="ATPase domain of HSP90 chaperone/DNA topoisomerase II/histidine kinase"/>
    <property type="match status" value="1"/>
</dbReference>
<comment type="caution">
    <text evidence="18">The sequence shown here is derived from an EMBL/GenBank/DDBJ whole genome shotgun (WGS) entry which is preliminary data.</text>
</comment>
<dbReference type="CDD" id="cd00075">
    <property type="entry name" value="HATPase"/>
    <property type="match status" value="1"/>
</dbReference>
<dbReference type="AlphaFoldDB" id="A0A014M6C1"/>
<evidence type="ECO:0000259" key="17">
    <source>
        <dbReference type="PROSITE" id="PS50885"/>
    </source>
</evidence>
<feature type="domain" description="HAMP" evidence="17">
    <location>
        <begin position="191"/>
        <end position="244"/>
    </location>
</feature>
<keyword evidence="9 14" id="KW-0418">Kinase</keyword>
<dbReference type="EC" id="2.7.13.3" evidence="14"/>
<feature type="domain" description="Histidine kinase" evidence="16">
    <location>
        <begin position="252"/>
        <end position="465"/>
    </location>
</feature>
<proteinExistence type="predicted"/>
<gene>
    <name evidence="18" type="ORF">BG55_22630</name>
</gene>
<dbReference type="CDD" id="cd06225">
    <property type="entry name" value="HAMP"/>
    <property type="match status" value="1"/>
</dbReference>
<keyword evidence="19" id="KW-1185">Reference proteome</keyword>
<evidence type="ECO:0000256" key="15">
    <source>
        <dbReference type="SAM" id="MobiDB-lite"/>
    </source>
</evidence>
<dbReference type="Pfam" id="PF00512">
    <property type="entry name" value="HisKA"/>
    <property type="match status" value="1"/>
</dbReference>
<sequence length="507" mass="56949">MLIPRSVPITLRLTLFFSVAMALVLYSVSGLLYHTMRSQLGQKDENELRSTLRFQQEIATTISERQGPQEQWQKELFEFIVQQERLSLRIISPDGRVWSQSKNMLVPQQDFPPPTTDFRYDTWRYHQGEVHEKYLITSTNFILKNHQPWLVQAALNVSRNNAIIENYWAQMQLAAALAIACFAALGYWLARRGLSPLRTISREMENIHADDLHTRLATQRWPSELSALSASFDGMMTRLEASFTQLNRFSSDIAHELRGPINNLISAASVTQSKDRSIREYRDTLAAIVEEGERLSRMISSMLFLARADNSSEPLSPERLNSADEFARLIGYYEILAEDKQITLRCEGEVIFHADPLHLQRALANLLSNAIRHTPPGGHIMLSARREADTTCLSVTDDGEGMAAEHLPHILDRFYRVDAARSNAENTGLGLAIVKTIAELHGGKVVVSSQPGRGSQFTLRLPNLPPTLPTAPLKPVRAGATCQNCHADDPAGSLPVRDNHQVKTTHT</sequence>
<dbReference type="Gene3D" id="1.10.287.130">
    <property type="match status" value="1"/>
</dbReference>
<evidence type="ECO:0000256" key="13">
    <source>
        <dbReference type="ARBA" id="ARBA00023136"/>
    </source>
</evidence>
<accession>A0A014M6C1</accession>
<keyword evidence="3 14" id="KW-1003">Cell membrane</keyword>
<evidence type="ECO:0000256" key="9">
    <source>
        <dbReference type="ARBA" id="ARBA00022777"/>
    </source>
</evidence>
<evidence type="ECO:0000256" key="2">
    <source>
        <dbReference type="ARBA" id="ARBA00004429"/>
    </source>
</evidence>
<comment type="catalytic activity">
    <reaction evidence="1 14">
        <text>ATP + protein L-histidine = ADP + protein N-phospho-L-histidine.</text>
        <dbReference type="EC" id="2.7.13.3"/>
    </reaction>
</comment>
<dbReference type="PATRIC" id="fig|69222.5.peg.4617"/>
<dbReference type="GO" id="GO:0005886">
    <property type="term" value="C:plasma membrane"/>
    <property type="evidence" value="ECO:0007669"/>
    <property type="project" value="UniProtKB-SubCell"/>
</dbReference>
<dbReference type="SUPFAM" id="SSF47384">
    <property type="entry name" value="Homodimeric domain of signal transducing histidine kinase"/>
    <property type="match status" value="1"/>
</dbReference>
<evidence type="ECO:0000256" key="11">
    <source>
        <dbReference type="ARBA" id="ARBA00022989"/>
    </source>
</evidence>
<dbReference type="PRINTS" id="PR00344">
    <property type="entry name" value="BCTRLSENSOR"/>
</dbReference>
<feature type="transmembrane region" description="Helical" evidence="14">
    <location>
        <begin position="173"/>
        <end position="190"/>
    </location>
</feature>
<dbReference type="InterPro" id="IPR048590">
    <property type="entry name" value="CusS-like_sensor"/>
</dbReference>
<dbReference type="InterPro" id="IPR036890">
    <property type="entry name" value="HATPase_C_sf"/>
</dbReference>
<dbReference type="InterPro" id="IPR004358">
    <property type="entry name" value="Sig_transdc_His_kin-like_C"/>
</dbReference>
<dbReference type="Pfam" id="PF02518">
    <property type="entry name" value="HATPase_c"/>
    <property type="match status" value="1"/>
</dbReference>
<dbReference type="InterPro" id="IPR003594">
    <property type="entry name" value="HATPase_dom"/>
</dbReference>
<evidence type="ECO:0000256" key="1">
    <source>
        <dbReference type="ARBA" id="ARBA00000085"/>
    </source>
</evidence>
<evidence type="ECO:0000313" key="18">
    <source>
        <dbReference type="EMBL" id="EXU73604.1"/>
    </source>
</evidence>
<dbReference type="SMART" id="SM00304">
    <property type="entry name" value="HAMP"/>
    <property type="match status" value="1"/>
</dbReference>
<keyword evidence="4 14" id="KW-0997">Cell inner membrane</keyword>
<keyword evidence="13 14" id="KW-0472">Membrane</keyword>
<feature type="region of interest" description="Disordered" evidence="15">
    <location>
        <begin position="487"/>
        <end position="507"/>
    </location>
</feature>
<evidence type="ECO:0000256" key="14">
    <source>
        <dbReference type="RuleBase" id="RU364088"/>
    </source>
</evidence>
<organism evidence="18 19">
    <name type="scientific">Erwinia mallotivora</name>
    <dbReference type="NCBI Taxonomy" id="69222"/>
    <lineage>
        <taxon>Bacteria</taxon>
        <taxon>Pseudomonadati</taxon>
        <taxon>Pseudomonadota</taxon>
        <taxon>Gammaproteobacteria</taxon>
        <taxon>Enterobacterales</taxon>
        <taxon>Erwiniaceae</taxon>
        <taxon>Erwinia</taxon>
    </lineage>
</organism>
<dbReference type="NCBIfam" id="TIGR01386">
    <property type="entry name" value="cztS_silS_copS"/>
    <property type="match status" value="1"/>
</dbReference>
<keyword evidence="6 14" id="KW-0808">Transferase</keyword>
<keyword evidence="11 14" id="KW-1133">Transmembrane helix</keyword>
<dbReference type="InterPro" id="IPR003661">
    <property type="entry name" value="HisK_dim/P_dom"/>
</dbReference>
<name>A0A014M6C1_9GAMM</name>
<comment type="subcellular location">
    <subcellularLocation>
        <location evidence="2">Cell inner membrane</location>
        <topology evidence="2">Multi-pass membrane protein</topology>
    </subcellularLocation>
</comment>
<dbReference type="Pfam" id="PF21085">
    <property type="entry name" value="CusS"/>
    <property type="match status" value="1"/>
</dbReference>
<reference evidence="18 19" key="1">
    <citation type="submission" date="2014-02" db="EMBL/GenBank/DDBJ databases">
        <title>Draft genome of Erwinia mallotivora strain BT-MARDI, a papaya dieback pathogen.</title>
        <authorList>
            <person name="Redzuan R."/>
            <person name="Abu Bakar N."/>
            <person name="Badrun R."/>
            <person name="Mohd Raih M.F."/>
            <person name="Rozano L."/>
            <person name="Mat Amin N."/>
        </authorList>
    </citation>
    <scope>NUCLEOTIDE SEQUENCE [LARGE SCALE GENOMIC DNA]</scope>
    <source>
        <strain evidence="18 19">BT-MARDI</strain>
    </source>
</reference>
<evidence type="ECO:0000256" key="10">
    <source>
        <dbReference type="ARBA" id="ARBA00022840"/>
    </source>
</evidence>
<dbReference type="PANTHER" id="PTHR45436">
    <property type="entry name" value="SENSOR HISTIDINE KINASE YKOH"/>
    <property type="match status" value="1"/>
</dbReference>
<protein>
    <recommendedName>
        <fullName evidence="14">Sensor protein</fullName>
        <ecNumber evidence="14">2.7.13.3</ecNumber>
    </recommendedName>
</protein>
<evidence type="ECO:0000256" key="4">
    <source>
        <dbReference type="ARBA" id="ARBA00022519"/>
    </source>
</evidence>
<dbReference type="EMBL" id="JFHN01000075">
    <property type="protein sequence ID" value="EXU73604.1"/>
    <property type="molecule type" value="Genomic_DNA"/>
</dbReference>
<dbReference type="InterPro" id="IPR006290">
    <property type="entry name" value="CztS_silS_copS"/>
</dbReference>
<dbReference type="InterPro" id="IPR005467">
    <property type="entry name" value="His_kinase_dom"/>
</dbReference>
<dbReference type="RefSeq" id="WP_084276411.1">
    <property type="nucleotide sequence ID" value="NZ_JFHN01000075.1"/>
</dbReference>
<dbReference type="GO" id="GO:0000155">
    <property type="term" value="F:phosphorelay sensor kinase activity"/>
    <property type="evidence" value="ECO:0007669"/>
    <property type="project" value="InterPro"/>
</dbReference>
<dbReference type="InterPro" id="IPR050428">
    <property type="entry name" value="TCS_sensor_his_kinase"/>
</dbReference>
<dbReference type="PROSITE" id="PS50885">
    <property type="entry name" value="HAMP"/>
    <property type="match status" value="1"/>
</dbReference>
<dbReference type="Gene3D" id="6.10.340.10">
    <property type="match status" value="1"/>
</dbReference>
<keyword evidence="7 14" id="KW-0812">Transmembrane</keyword>
<dbReference type="SMART" id="SM00388">
    <property type="entry name" value="HisKA"/>
    <property type="match status" value="1"/>
</dbReference>
<evidence type="ECO:0000256" key="3">
    <source>
        <dbReference type="ARBA" id="ARBA00022475"/>
    </source>
</evidence>
<dbReference type="PANTHER" id="PTHR45436:SF15">
    <property type="entry name" value="SENSOR HISTIDINE KINASE CUSS"/>
    <property type="match status" value="1"/>
</dbReference>
<dbReference type="Proteomes" id="UP000019918">
    <property type="component" value="Unassembled WGS sequence"/>
</dbReference>
<comment type="function">
    <text evidence="14">Member of a two-component regulatory system.</text>
</comment>
<dbReference type="Gene3D" id="3.30.565.10">
    <property type="entry name" value="Histidine kinase-like ATPase, C-terminal domain"/>
    <property type="match status" value="1"/>
</dbReference>
<evidence type="ECO:0000256" key="6">
    <source>
        <dbReference type="ARBA" id="ARBA00022679"/>
    </source>
</evidence>
<dbReference type="InterPro" id="IPR036097">
    <property type="entry name" value="HisK_dim/P_sf"/>
</dbReference>
<evidence type="ECO:0000313" key="19">
    <source>
        <dbReference type="Proteomes" id="UP000019918"/>
    </source>
</evidence>
<evidence type="ECO:0000259" key="16">
    <source>
        <dbReference type="PROSITE" id="PS50109"/>
    </source>
</evidence>